<keyword evidence="4 7" id="KW-0812">Transmembrane</keyword>
<dbReference type="RefSeq" id="WP_273381618.1">
    <property type="nucleotide sequence ID" value="NZ_PIUK01000368.1"/>
</dbReference>
<organism evidence="9 10">
    <name type="scientific">Symbiobacterium thermophilum</name>
    <dbReference type="NCBI Taxonomy" id="2734"/>
    <lineage>
        <taxon>Bacteria</taxon>
        <taxon>Bacillati</taxon>
        <taxon>Bacillota</taxon>
        <taxon>Clostridia</taxon>
        <taxon>Eubacteriales</taxon>
        <taxon>Symbiobacteriaceae</taxon>
        <taxon>Symbiobacterium</taxon>
    </lineage>
</organism>
<proteinExistence type="inferred from homology"/>
<protein>
    <recommendedName>
        <fullName evidence="8">Peptidase M50 domain-containing protein</fullName>
    </recommendedName>
</protein>
<dbReference type="GO" id="GO:0006508">
    <property type="term" value="P:proteolysis"/>
    <property type="evidence" value="ECO:0007669"/>
    <property type="project" value="InterPro"/>
</dbReference>
<reference evidence="9" key="1">
    <citation type="submission" date="2017-11" db="EMBL/GenBank/DDBJ databases">
        <title>Three new genomes from thermophilic consortium.</title>
        <authorList>
            <person name="Quaggio R."/>
            <person name="Amgarten D."/>
            <person name="Setubal J.C."/>
        </authorList>
    </citation>
    <scope>NUCLEOTIDE SEQUENCE</scope>
    <source>
        <strain evidence="9">ZCTH01-B2</strain>
    </source>
</reference>
<evidence type="ECO:0000256" key="5">
    <source>
        <dbReference type="ARBA" id="ARBA00022989"/>
    </source>
</evidence>
<evidence type="ECO:0000256" key="7">
    <source>
        <dbReference type="SAM" id="Phobius"/>
    </source>
</evidence>
<sequence>MSALLWTLALLWPVLFIAVATHELAHTVTARLLGIPVRSVDIGAGQEVAAMTVAGIRVSLRRRPSGGFTDADLSAARSRWHVIATVAAGPAVNAIEAVALLLIGRVAPGTPRDMAAALGAAIGLVAILQVIPNQDNDGALIIRALRGHTVQEAGGGSPCR</sequence>
<feature type="transmembrane region" description="Helical" evidence="7">
    <location>
        <begin position="80"/>
        <end position="102"/>
    </location>
</feature>
<comment type="cofactor">
    <cofactor evidence="1">
        <name>Zn(2+)</name>
        <dbReference type="ChEBI" id="CHEBI:29105"/>
    </cofactor>
</comment>
<feature type="transmembrane region" description="Helical" evidence="7">
    <location>
        <begin position="114"/>
        <end position="131"/>
    </location>
</feature>
<gene>
    <name evidence="9" type="ORF">CWE10_18755</name>
</gene>
<dbReference type="Pfam" id="PF02163">
    <property type="entry name" value="Peptidase_M50"/>
    <property type="match status" value="1"/>
</dbReference>
<evidence type="ECO:0000256" key="3">
    <source>
        <dbReference type="ARBA" id="ARBA00007931"/>
    </source>
</evidence>
<comment type="similarity">
    <text evidence="3">Belongs to the peptidase M50B family.</text>
</comment>
<comment type="caution">
    <text evidence="9">The sequence shown here is derived from an EMBL/GenBank/DDBJ whole genome shotgun (WGS) entry which is preliminary data.</text>
</comment>
<dbReference type="GO" id="GO:0016020">
    <property type="term" value="C:membrane"/>
    <property type="evidence" value="ECO:0007669"/>
    <property type="project" value="UniProtKB-SubCell"/>
</dbReference>
<feature type="domain" description="Peptidase M50" evidence="8">
    <location>
        <begin position="14"/>
        <end position="109"/>
    </location>
</feature>
<evidence type="ECO:0000313" key="9">
    <source>
        <dbReference type="EMBL" id="MBY6278174.1"/>
    </source>
</evidence>
<accession>A0A953ICD3</accession>
<keyword evidence="5 7" id="KW-1133">Transmembrane helix</keyword>
<dbReference type="EMBL" id="PIUK01000368">
    <property type="protein sequence ID" value="MBY6278174.1"/>
    <property type="molecule type" value="Genomic_DNA"/>
</dbReference>
<evidence type="ECO:0000256" key="6">
    <source>
        <dbReference type="ARBA" id="ARBA00023136"/>
    </source>
</evidence>
<evidence type="ECO:0000256" key="1">
    <source>
        <dbReference type="ARBA" id="ARBA00001947"/>
    </source>
</evidence>
<dbReference type="InterPro" id="IPR008915">
    <property type="entry name" value="Peptidase_M50"/>
</dbReference>
<name>A0A953ICD3_SYMTR</name>
<keyword evidence="6 7" id="KW-0472">Membrane</keyword>
<evidence type="ECO:0000259" key="8">
    <source>
        <dbReference type="Pfam" id="PF02163"/>
    </source>
</evidence>
<comment type="subcellular location">
    <subcellularLocation>
        <location evidence="2">Membrane</location>
        <topology evidence="2">Multi-pass membrane protein</topology>
    </subcellularLocation>
</comment>
<evidence type="ECO:0000256" key="4">
    <source>
        <dbReference type="ARBA" id="ARBA00022692"/>
    </source>
</evidence>
<evidence type="ECO:0000313" key="10">
    <source>
        <dbReference type="Proteomes" id="UP000732377"/>
    </source>
</evidence>
<dbReference type="AlphaFoldDB" id="A0A953ICD3"/>
<evidence type="ECO:0000256" key="2">
    <source>
        <dbReference type="ARBA" id="ARBA00004141"/>
    </source>
</evidence>
<dbReference type="Proteomes" id="UP000732377">
    <property type="component" value="Unassembled WGS sequence"/>
</dbReference>